<feature type="transmembrane region" description="Helical" evidence="15">
    <location>
        <begin position="184"/>
        <end position="205"/>
    </location>
</feature>
<dbReference type="EMBL" id="JAGPXD010000004">
    <property type="protein sequence ID" value="KAH7357732.1"/>
    <property type="molecule type" value="Genomic_DNA"/>
</dbReference>
<keyword evidence="6" id="KW-0336">GPI-anchor</keyword>
<comment type="caution">
    <text evidence="18">The sequence shown here is derived from an EMBL/GenBank/DDBJ whole genome shotgun (WGS) entry which is preliminary data.</text>
</comment>
<dbReference type="SMART" id="SM00747">
    <property type="entry name" value="CFEM"/>
    <property type="match status" value="1"/>
</dbReference>
<dbReference type="PANTHER" id="PTHR33048:SF143">
    <property type="entry name" value="EXTRACELLULAR MEMBRANE PROTEIN CFEM DOMAIN-CONTAINING PROTEIN-RELATED"/>
    <property type="match status" value="1"/>
</dbReference>
<dbReference type="OrthoDB" id="2496787at2759"/>
<feature type="region of interest" description="Disordered" evidence="14">
    <location>
        <begin position="372"/>
        <end position="414"/>
    </location>
</feature>
<dbReference type="Proteomes" id="UP000813385">
    <property type="component" value="Unassembled WGS sequence"/>
</dbReference>
<feature type="chain" id="PRO_5035430240" evidence="16">
    <location>
        <begin position="21"/>
        <end position="487"/>
    </location>
</feature>
<accession>A0A8K0T9X1</accession>
<evidence type="ECO:0000256" key="1">
    <source>
        <dbReference type="ARBA" id="ARBA00004141"/>
    </source>
</evidence>
<name>A0A8K0T9X1_9PEZI</name>
<gene>
    <name evidence="18" type="ORF">B0T11DRAFT_283011</name>
</gene>
<evidence type="ECO:0000313" key="19">
    <source>
        <dbReference type="Proteomes" id="UP000813385"/>
    </source>
</evidence>
<dbReference type="InterPro" id="IPR052337">
    <property type="entry name" value="SAT4-like"/>
</dbReference>
<dbReference type="GO" id="GO:0098552">
    <property type="term" value="C:side of membrane"/>
    <property type="evidence" value="ECO:0007669"/>
    <property type="project" value="UniProtKB-KW"/>
</dbReference>
<evidence type="ECO:0000256" key="8">
    <source>
        <dbReference type="ARBA" id="ARBA00022729"/>
    </source>
</evidence>
<comment type="similarity">
    <text evidence="13">Belongs to the SAT4 family.</text>
</comment>
<feature type="domain" description="CFEM" evidence="17">
    <location>
        <begin position="27"/>
        <end position="93"/>
    </location>
</feature>
<keyword evidence="10 15" id="KW-0472">Membrane</keyword>
<feature type="region of interest" description="Disordered" evidence="14">
    <location>
        <begin position="450"/>
        <end position="487"/>
    </location>
</feature>
<dbReference type="PANTHER" id="PTHR33048">
    <property type="entry name" value="PTH11-LIKE INTEGRAL MEMBRANE PROTEIN (AFU_ORTHOLOGUE AFUA_5G11245)"/>
    <property type="match status" value="1"/>
</dbReference>
<evidence type="ECO:0000256" key="10">
    <source>
        <dbReference type="ARBA" id="ARBA00023136"/>
    </source>
</evidence>
<feature type="transmembrane region" description="Helical" evidence="15">
    <location>
        <begin position="135"/>
        <end position="155"/>
    </location>
</feature>
<evidence type="ECO:0000259" key="17">
    <source>
        <dbReference type="SMART" id="SM00747"/>
    </source>
</evidence>
<evidence type="ECO:0000256" key="3">
    <source>
        <dbReference type="ARBA" id="ARBA00004613"/>
    </source>
</evidence>
<feature type="compositionally biased region" description="Polar residues" evidence="14">
    <location>
        <begin position="380"/>
        <end position="393"/>
    </location>
</feature>
<keyword evidence="6" id="KW-0325">Glycoprotein</keyword>
<evidence type="ECO:0000256" key="7">
    <source>
        <dbReference type="ARBA" id="ARBA00022692"/>
    </source>
</evidence>
<evidence type="ECO:0000256" key="14">
    <source>
        <dbReference type="SAM" id="MobiDB-lite"/>
    </source>
</evidence>
<feature type="transmembrane region" description="Helical" evidence="15">
    <location>
        <begin position="103"/>
        <end position="123"/>
    </location>
</feature>
<reference evidence="18" key="1">
    <citation type="journal article" date="2021" name="Nat. Commun.">
        <title>Genetic determinants of endophytism in the Arabidopsis root mycobiome.</title>
        <authorList>
            <person name="Mesny F."/>
            <person name="Miyauchi S."/>
            <person name="Thiergart T."/>
            <person name="Pickel B."/>
            <person name="Atanasova L."/>
            <person name="Karlsson M."/>
            <person name="Huettel B."/>
            <person name="Barry K.W."/>
            <person name="Haridas S."/>
            <person name="Chen C."/>
            <person name="Bauer D."/>
            <person name="Andreopoulos W."/>
            <person name="Pangilinan J."/>
            <person name="LaButti K."/>
            <person name="Riley R."/>
            <person name="Lipzen A."/>
            <person name="Clum A."/>
            <person name="Drula E."/>
            <person name="Henrissat B."/>
            <person name="Kohler A."/>
            <person name="Grigoriev I.V."/>
            <person name="Martin F.M."/>
            <person name="Hacquard S."/>
        </authorList>
    </citation>
    <scope>NUCLEOTIDE SEQUENCE</scope>
    <source>
        <strain evidence="18">MPI-CAGE-AT-0016</strain>
    </source>
</reference>
<dbReference type="AlphaFoldDB" id="A0A8K0T9X1"/>
<evidence type="ECO:0000256" key="16">
    <source>
        <dbReference type="SAM" id="SignalP"/>
    </source>
</evidence>
<keyword evidence="12" id="KW-0449">Lipoprotein</keyword>
<dbReference type="GO" id="GO:0005576">
    <property type="term" value="C:extracellular region"/>
    <property type="evidence" value="ECO:0007669"/>
    <property type="project" value="UniProtKB-SubCell"/>
</dbReference>
<feature type="transmembrane region" description="Helical" evidence="15">
    <location>
        <begin position="261"/>
        <end position="285"/>
    </location>
</feature>
<evidence type="ECO:0000256" key="15">
    <source>
        <dbReference type="SAM" id="Phobius"/>
    </source>
</evidence>
<keyword evidence="7 15" id="KW-0812">Transmembrane</keyword>
<evidence type="ECO:0000256" key="6">
    <source>
        <dbReference type="ARBA" id="ARBA00022622"/>
    </source>
</evidence>
<comment type="subcellular location">
    <subcellularLocation>
        <location evidence="2">Membrane</location>
        <topology evidence="2">Lipid-anchor</topology>
        <topology evidence="2">GPI-anchor</topology>
    </subcellularLocation>
    <subcellularLocation>
        <location evidence="1">Membrane</location>
        <topology evidence="1">Multi-pass membrane protein</topology>
    </subcellularLocation>
    <subcellularLocation>
        <location evidence="3">Secreted</location>
    </subcellularLocation>
</comment>
<keyword evidence="19" id="KW-1185">Reference proteome</keyword>
<feature type="transmembrane region" description="Helical" evidence="15">
    <location>
        <begin position="297"/>
        <end position="322"/>
    </location>
</feature>
<feature type="transmembrane region" description="Helical" evidence="15">
    <location>
        <begin position="212"/>
        <end position="234"/>
    </location>
</feature>
<organism evidence="18 19">
    <name type="scientific">Plectosphaerella cucumerina</name>
    <dbReference type="NCBI Taxonomy" id="40658"/>
    <lineage>
        <taxon>Eukaryota</taxon>
        <taxon>Fungi</taxon>
        <taxon>Dikarya</taxon>
        <taxon>Ascomycota</taxon>
        <taxon>Pezizomycotina</taxon>
        <taxon>Sordariomycetes</taxon>
        <taxon>Hypocreomycetidae</taxon>
        <taxon>Glomerellales</taxon>
        <taxon>Plectosphaerellaceae</taxon>
        <taxon>Plectosphaerella</taxon>
    </lineage>
</organism>
<proteinExistence type="inferred from homology"/>
<comment type="similarity">
    <text evidence="4">Belongs to the RBT5 family.</text>
</comment>
<evidence type="ECO:0000256" key="12">
    <source>
        <dbReference type="ARBA" id="ARBA00023288"/>
    </source>
</evidence>
<feature type="transmembrane region" description="Helical" evidence="15">
    <location>
        <begin position="334"/>
        <end position="358"/>
    </location>
</feature>
<evidence type="ECO:0000313" key="18">
    <source>
        <dbReference type="EMBL" id="KAH7357732.1"/>
    </source>
</evidence>
<dbReference type="Pfam" id="PF05730">
    <property type="entry name" value="CFEM"/>
    <property type="match status" value="1"/>
</dbReference>
<evidence type="ECO:0000256" key="5">
    <source>
        <dbReference type="ARBA" id="ARBA00022525"/>
    </source>
</evidence>
<dbReference type="Pfam" id="PF20684">
    <property type="entry name" value="Fung_rhodopsin"/>
    <property type="match status" value="1"/>
</dbReference>
<keyword evidence="8 16" id="KW-0732">Signal</keyword>
<evidence type="ECO:0000256" key="13">
    <source>
        <dbReference type="ARBA" id="ARBA00038359"/>
    </source>
</evidence>
<feature type="signal peptide" evidence="16">
    <location>
        <begin position="1"/>
        <end position="20"/>
    </location>
</feature>
<keyword evidence="11" id="KW-1015">Disulfide bond</keyword>
<sequence length="487" mass="54010">MVKGSSLFIILASQIGTIAAQGELLQYVGRIPQCGLSCILQEVPRSACGSLTNTTCICSDQPLRSATQECVLRECDSYVDGIETARVEAEACGRPYRDRRGSLWIPMGVEVVAFISVWLRLYIRWTTLGGFESDDWAILAAVILYIPFWAIGRYVGIMAFGRDIWTVETDDLILGLKLFYVAESFYLVVLALTKVSLLCFFLRVFPNKKLRWATFATIGLVSASTAVLVFMQIFQCVPVRYVWERIKGQFGPHSCLDINKLAYTAAAFSITEDVIILLLPLPSLIRLNVNLRTKIGIILMFSLGILILITSCVRLRSLVLFARSGNPTWDNSDALIWTSFEVAISLLVTSLPAMRAVLNKFVKEMTEARSTGRSRFSRITGGTNRSQPLATNGSRGGEGQKGRSKQESGPQPTQTDVLDIEQNEATSFSQPRQVASWPNLRSIYGMALGKPGPIPTESEEELELGSRTYGNVRTDIWSEGSQQSPRR</sequence>
<evidence type="ECO:0000256" key="11">
    <source>
        <dbReference type="ARBA" id="ARBA00023157"/>
    </source>
</evidence>
<evidence type="ECO:0000256" key="2">
    <source>
        <dbReference type="ARBA" id="ARBA00004589"/>
    </source>
</evidence>
<keyword evidence="9 15" id="KW-1133">Transmembrane helix</keyword>
<dbReference type="InterPro" id="IPR049326">
    <property type="entry name" value="Rhodopsin_dom_fungi"/>
</dbReference>
<evidence type="ECO:0000256" key="9">
    <source>
        <dbReference type="ARBA" id="ARBA00022989"/>
    </source>
</evidence>
<evidence type="ECO:0000256" key="4">
    <source>
        <dbReference type="ARBA" id="ARBA00010031"/>
    </source>
</evidence>
<keyword evidence="5" id="KW-0964">Secreted</keyword>
<protein>
    <submittedName>
        <fullName evidence="18">CFEM domain-containing protein</fullName>
    </submittedName>
</protein>
<dbReference type="InterPro" id="IPR008427">
    <property type="entry name" value="Extracellular_membr_CFEM_dom"/>
</dbReference>